<sequence>MYAYIKGHLSQLFPTHIVVETSNGIGYEIQTPNSYRFQKYLNQECKVFTSLIVREDAQLLYGFISEEEKEMFLSLIKVTGIGPKSALAILATSTPNEVKRAIENENDTYLTKFPGIGKKTARQIVLDLKGKVKITEETSETLLQVEGQVEENDNIIKEALLALAALGYSKRELSKVEKVLNKTSIHSVDEAVKIGLKTLIS</sequence>
<comment type="domain">
    <text evidence="6">Has three domains with a flexible linker between the domains II and III and assumes an 'L' shape. Domain III is highly mobile and contacts RuvB.</text>
</comment>
<dbReference type="InterPro" id="IPR012340">
    <property type="entry name" value="NA-bd_OB-fold"/>
</dbReference>
<evidence type="ECO:0000256" key="5">
    <source>
        <dbReference type="ARBA" id="ARBA00023204"/>
    </source>
</evidence>
<dbReference type="InterPro" id="IPR010994">
    <property type="entry name" value="RuvA_2-like"/>
</dbReference>
<name>A0A8X8GJ80_STAHO</name>
<organism evidence="8 9">
    <name type="scientific">Staphylococcus hominis</name>
    <dbReference type="NCBI Taxonomy" id="1290"/>
    <lineage>
        <taxon>Bacteria</taxon>
        <taxon>Bacillati</taxon>
        <taxon>Bacillota</taxon>
        <taxon>Bacilli</taxon>
        <taxon>Bacillales</taxon>
        <taxon>Staphylococcaceae</taxon>
        <taxon>Staphylococcus</taxon>
    </lineage>
</organism>
<dbReference type="Pfam" id="PF01330">
    <property type="entry name" value="RuvA_N"/>
    <property type="match status" value="1"/>
</dbReference>
<evidence type="ECO:0000313" key="9">
    <source>
        <dbReference type="Proteomes" id="UP000665944"/>
    </source>
</evidence>
<dbReference type="Gene3D" id="1.10.150.20">
    <property type="entry name" value="5' to 3' exonuclease, C-terminal subdomain"/>
    <property type="match status" value="1"/>
</dbReference>
<keyword evidence="5 6" id="KW-0234">DNA repair</keyword>
<dbReference type="HAMAP" id="MF_00031">
    <property type="entry name" value="DNA_HJ_migration_RuvA"/>
    <property type="match status" value="1"/>
</dbReference>
<keyword evidence="2 6" id="KW-0227">DNA damage</keyword>
<evidence type="ECO:0000256" key="1">
    <source>
        <dbReference type="ARBA" id="ARBA00022490"/>
    </source>
</evidence>
<evidence type="ECO:0000313" key="8">
    <source>
        <dbReference type="EMBL" id="MCM5671242.1"/>
    </source>
</evidence>
<keyword evidence="4 6" id="KW-0233">DNA recombination</keyword>
<gene>
    <name evidence="6 8" type="primary">ruvA</name>
    <name evidence="8" type="ORF">J7T32_000490</name>
</gene>
<feature type="domain" description="Helix-hairpin-helix DNA-binding motif class 1" evidence="7">
    <location>
        <begin position="73"/>
        <end position="92"/>
    </location>
</feature>
<reference evidence="8 9" key="1">
    <citation type="submission" date="2022-06" db="EMBL/GenBank/DDBJ databases">
        <title>Staphylococcus hominis ShoR14 genome sequence.</title>
        <authorList>
            <person name="Yeo C.C."/>
            <person name="Chew C.H."/>
            <person name="Che Hamzah A.M."/>
            <person name="Al-Trad E.I."/>
        </authorList>
    </citation>
    <scope>NUCLEOTIDE SEQUENCE [LARGE SCALE GENOMIC DNA]</scope>
    <source>
        <strain evidence="8 9">ShoR14</strain>
    </source>
</reference>
<dbReference type="GO" id="GO:0048476">
    <property type="term" value="C:Holliday junction resolvase complex"/>
    <property type="evidence" value="ECO:0007669"/>
    <property type="project" value="UniProtKB-UniRule"/>
</dbReference>
<comment type="subcellular location">
    <subcellularLocation>
        <location evidence="6">Cytoplasm</location>
    </subcellularLocation>
</comment>
<dbReference type="InterPro" id="IPR036267">
    <property type="entry name" value="RuvA_C_sf"/>
</dbReference>
<dbReference type="GO" id="GO:0016787">
    <property type="term" value="F:hydrolase activity"/>
    <property type="evidence" value="ECO:0007669"/>
    <property type="project" value="UniProtKB-KW"/>
</dbReference>
<dbReference type="InterPro" id="IPR011114">
    <property type="entry name" value="RuvA_C"/>
</dbReference>
<keyword evidence="9" id="KW-1185">Reference proteome</keyword>
<dbReference type="NCBIfam" id="TIGR00084">
    <property type="entry name" value="ruvA"/>
    <property type="match status" value="1"/>
</dbReference>
<evidence type="ECO:0000256" key="3">
    <source>
        <dbReference type="ARBA" id="ARBA00023125"/>
    </source>
</evidence>
<evidence type="ECO:0000256" key="6">
    <source>
        <dbReference type="HAMAP-Rule" id="MF_00031"/>
    </source>
</evidence>
<comment type="function">
    <text evidence="6">The RuvA-RuvB-RuvC complex processes Holliday junction (HJ) DNA during genetic recombination and DNA repair, while the RuvA-RuvB complex plays an important role in the rescue of blocked DNA replication forks via replication fork reversal (RFR). RuvA specifically binds to HJ cruciform DNA, conferring on it an open structure. The RuvB hexamer acts as an ATP-dependent pump, pulling dsDNA into and through the RuvAB complex. HJ branch migration allows RuvC to scan DNA until it finds its consensus sequence, where it cleaves and resolves the cruciform DNA.</text>
</comment>
<dbReference type="Pfam" id="PF14520">
    <property type="entry name" value="HHH_5"/>
    <property type="match status" value="1"/>
</dbReference>
<dbReference type="RefSeq" id="WP_017176159.1">
    <property type="nucleotide sequence ID" value="NZ_CABMJU010000052.1"/>
</dbReference>
<dbReference type="GO" id="GO:0009378">
    <property type="term" value="F:four-way junction helicase activity"/>
    <property type="evidence" value="ECO:0007669"/>
    <property type="project" value="InterPro"/>
</dbReference>
<dbReference type="SUPFAM" id="SSF47781">
    <property type="entry name" value="RuvA domain 2-like"/>
    <property type="match status" value="1"/>
</dbReference>
<dbReference type="InterPro" id="IPR003583">
    <property type="entry name" value="Hlx-hairpin-Hlx_DNA-bd_motif"/>
</dbReference>
<comment type="caution">
    <text evidence="8">The sequence shown here is derived from an EMBL/GenBank/DDBJ whole genome shotgun (WGS) entry which is preliminary data.</text>
</comment>
<dbReference type="Gene3D" id="1.10.8.10">
    <property type="entry name" value="DNA helicase RuvA subunit, C-terminal domain"/>
    <property type="match status" value="1"/>
</dbReference>
<keyword evidence="1 6" id="KW-0963">Cytoplasm</keyword>
<dbReference type="GO" id="GO:0009379">
    <property type="term" value="C:Holliday junction helicase complex"/>
    <property type="evidence" value="ECO:0007669"/>
    <property type="project" value="InterPro"/>
</dbReference>
<dbReference type="GO" id="GO:0000400">
    <property type="term" value="F:four-way junction DNA binding"/>
    <property type="evidence" value="ECO:0007669"/>
    <property type="project" value="UniProtKB-UniRule"/>
</dbReference>
<evidence type="ECO:0000256" key="4">
    <source>
        <dbReference type="ARBA" id="ARBA00023172"/>
    </source>
</evidence>
<comment type="subunit">
    <text evidence="6">Homotetramer. Forms an RuvA(8)-RuvB(12)-Holliday junction (HJ) complex. HJ DNA is sandwiched between 2 RuvA tetramers; dsDNA enters through RuvA and exits via RuvB. An RuvB hexamer assembles on each DNA strand where it exits the tetramer. Each RuvB hexamer is contacted by two RuvA subunits (via domain III) on 2 adjacent RuvB subunits; this complex drives branch migration. In the full resolvosome a probable DNA-RuvA(4)-RuvB(12)-RuvC(2) complex forms which resolves the HJ.</text>
</comment>
<feature type="domain" description="Helix-hairpin-helix DNA-binding motif class 1" evidence="7">
    <location>
        <begin position="108"/>
        <end position="127"/>
    </location>
</feature>
<dbReference type="InterPro" id="IPR013849">
    <property type="entry name" value="DNA_helicase_Holl-junc_RuvA_I"/>
</dbReference>
<keyword evidence="3 6" id="KW-0238">DNA-binding</keyword>
<proteinExistence type="inferred from homology"/>
<feature type="region of interest" description="Domain III" evidence="6">
    <location>
        <begin position="155"/>
        <end position="201"/>
    </location>
</feature>
<dbReference type="GO" id="GO:0005524">
    <property type="term" value="F:ATP binding"/>
    <property type="evidence" value="ECO:0007669"/>
    <property type="project" value="InterPro"/>
</dbReference>
<keyword evidence="8" id="KW-0378">Hydrolase</keyword>
<protein>
    <recommendedName>
        <fullName evidence="6">Holliday junction branch migration complex subunit RuvA</fullName>
    </recommendedName>
</protein>
<dbReference type="EMBL" id="JAGHKT020000001">
    <property type="protein sequence ID" value="MCM5671242.1"/>
    <property type="molecule type" value="Genomic_DNA"/>
</dbReference>
<dbReference type="Pfam" id="PF07499">
    <property type="entry name" value="RuvA_C"/>
    <property type="match status" value="1"/>
</dbReference>
<feature type="region of interest" description="Domain I" evidence="6">
    <location>
        <begin position="1"/>
        <end position="64"/>
    </location>
</feature>
<comment type="caution">
    <text evidence="6">Lacks conserved residue(s) required for the propagation of feature annotation.</text>
</comment>
<dbReference type="SUPFAM" id="SSF46929">
    <property type="entry name" value="DNA helicase RuvA subunit, C-terminal domain"/>
    <property type="match status" value="1"/>
</dbReference>
<evidence type="ECO:0000259" key="7">
    <source>
        <dbReference type="SMART" id="SM00278"/>
    </source>
</evidence>
<dbReference type="SUPFAM" id="SSF50249">
    <property type="entry name" value="Nucleic acid-binding proteins"/>
    <property type="match status" value="1"/>
</dbReference>
<evidence type="ECO:0000256" key="2">
    <source>
        <dbReference type="ARBA" id="ARBA00022763"/>
    </source>
</evidence>
<dbReference type="GO" id="GO:0006281">
    <property type="term" value="P:DNA repair"/>
    <property type="evidence" value="ECO:0007669"/>
    <property type="project" value="UniProtKB-UniRule"/>
</dbReference>
<dbReference type="SMART" id="SM00278">
    <property type="entry name" value="HhH1"/>
    <property type="match status" value="2"/>
</dbReference>
<dbReference type="GO" id="GO:0006310">
    <property type="term" value="P:DNA recombination"/>
    <property type="evidence" value="ECO:0007669"/>
    <property type="project" value="UniProtKB-UniRule"/>
</dbReference>
<dbReference type="Proteomes" id="UP000665944">
    <property type="component" value="Unassembled WGS sequence"/>
</dbReference>
<dbReference type="AlphaFoldDB" id="A0A8X8GJ80"/>
<dbReference type="GO" id="GO:0005737">
    <property type="term" value="C:cytoplasm"/>
    <property type="evidence" value="ECO:0007669"/>
    <property type="project" value="UniProtKB-SubCell"/>
</dbReference>
<comment type="similarity">
    <text evidence="6">Belongs to the RuvA family.</text>
</comment>
<accession>A0A8X8GJ80</accession>
<dbReference type="InterPro" id="IPR000085">
    <property type="entry name" value="RuvA"/>
</dbReference>
<dbReference type="Gene3D" id="2.40.50.140">
    <property type="entry name" value="Nucleic acid-binding proteins"/>
    <property type="match status" value="1"/>
</dbReference>